<protein>
    <submittedName>
        <fullName evidence="1">Uncharacterized protein</fullName>
    </submittedName>
</protein>
<organism evidence="1">
    <name type="scientific">marine sediment metagenome</name>
    <dbReference type="NCBI Taxonomy" id="412755"/>
    <lineage>
        <taxon>unclassified sequences</taxon>
        <taxon>metagenomes</taxon>
        <taxon>ecological metagenomes</taxon>
    </lineage>
</organism>
<reference evidence="1" key="1">
    <citation type="journal article" date="2015" name="Nature">
        <title>Complex archaea that bridge the gap between prokaryotes and eukaryotes.</title>
        <authorList>
            <person name="Spang A."/>
            <person name="Saw J.H."/>
            <person name="Jorgensen S.L."/>
            <person name="Zaremba-Niedzwiedzka K."/>
            <person name="Martijn J."/>
            <person name="Lind A.E."/>
            <person name="van Eijk R."/>
            <person name="Schleper C."/>
            <person name="Guy L."/>
            <person name="Ettema T.J."/>
        </authorList>
    </citation>
    <scope>NUCLEOTIDE SEQUENCE</scope>
</reference>
<proteinExistence type="predicted"/>
<sequence>MPIINPVAYDRTQHDWKPWEFVLVVDHEGNEAFFKIVRNERLGTTRILIWNEANQLLAGISASRLELQHLSPPRENRLYVITPYWELRYTSGENDGLCVLLDDIPCSIDIELENPSGNRRLGTAVPETYELAVPFAAAQPAVNRGVGGPSGGTIPNYLIPLRDDLSRVWDFGAIFGSFPTITVVNRSNVALGGADLLAEGLLCFTGDRYMIEDPSEEELDALLDRDLGYPFRRITIGGVTQATTRA</sequence>
<gene>
    <name evidence="1" type="ORF">LCGC14_1049550</name>
</gene>
<dbReference type="EMBL" id="LAZR01004380">
    <property type="protein sequence ID" value="KKN09142.1"/>
    <property type="molecule type" value="Genomic_DNA"/>
</dbReference>
<dbReference type="AlphaFoldDB" id="A0A0F9NB34"/>
<comment type="caution">
    <text evidence="1">The sequence shown here is derived from an EMBL/GenBank/DDBJ whole genome shotgun (WGS) entry which is preliminary data.</text>
</comment>
<accession>A0A0F9NB34</accession>
<name>A0A0F9NB34_9ZZZZ</name>
<evidence type="ECO:0000313" key="1">
    <source>
        <dbReference type="EMBL" id="KKN09142.1"/>
    </source>
</evidence>